<dbReference type="RefSeq" id="WP_024107768.1">
    <property type="nucleotide sequence ID" value="NZ_CP031560.1"/>
</dbReference>
<organism evidence="1 2">
    <name type="scientific">Dickeya dianthicola</name>
    <dbReference type="NCBI Taxonomy" id="204039"/>
    <lineage>
        <taxon>Bacteria</taxon>
        <taxon>Pseudomonadati</taxon>
        <taxon>Pseudomonadota</taxon>
        <taxon>Gammaproteobacteria</taxon>
        <taxon>Enterobacterales</taxon>
        <taxon>Pectobacteriaceae</taxon>
        <taxon>Dickeya</taxon>
    </lineage>
</organism>
<dbReference type="Pfam" id="PF04245">
    <property type="entry name" value="NA37"/>
    <property type="match status" value="1"/>
</dbReference>
<gene>
    <name evidence="1" type="ORF">D5077_22320</name>
</gene>
<evidence type="ECO:0008006" key="3">
    <source>
        <dbReference type="Google" id="ProtNLM"/>
    </source>
</evidence>
<reference evidence="1 2" key="1">
    <citation type="submission" date="2018-09" db="EMBL/GenBank/DDBJ databases">
        <title>Phylogenetic diversity of Pectobacterium and Dickeya strains causing blackleg disease of potato in Morocco.</title>
        <authorList>
            <person name="Oulghazi S."/>
            <person name="Moumni M."/>
            <person name="Faure D."/>
        </authorList>
    </citation>
    <scope>NUCLEOTIDE SEQUENCE [LARGE SCALE GENOMIC DNA]</scope>
    <source>
        <strain evidence="1 2">S4.16.03.LID</strain>
    </source>
</reference>
<evidence type="ECO:0000313" key="1">
    <source>
        <dbReference type="EMBL" id="RJL64190.1"/>
    </source>
</evidence>
<protein>
    <recommendedName>
        <fullName evidence="3">37-kD nucleoid-associated bacterial protein</fullName>
    </recommendedName>
</protein>
<name>A0ABX9NHD9_9GAMM</name>
<dbReference type="GeneID" id="49320038"/>
<proteinExistence type="predicted"/>
<dbReference type="Proteomes" id="UP000266633">
    <property type="component" value="Unassembled WGS sequence"/>
</dbReference>
<evidence type="ECO:0000313" key="2">
    <source>
        <dbReference type="Proteomes" id="UP000266633"/>
    </source>
</evidence>
<keyword evidence="2" id="KW-1185">Reference proteome</keyword>
<comment type="caution">
    <text evidence="1">The sequence shown here is derived from an EMBL/GenBank/DDBJ whole genome shotgun (WGS) entry which is preliminary data.</text>
</comment>
<dbReference type="EMBL" id="QZDO01000108">
    <property type="protein sequence ID" value="RJL64190.1"/>
    <property type="molecule type" value="Genomic_DNA"/>
</dbReference>
<accession>A0ABX9NHD9</accession>
<sequence>MSDFQVLAHALFNIAVAEENVTPVHLPEEGDFTNYCEQILNDLISDKRRKSFKFRDVNEIVPSSISKVLEDTNQWSAETLRIAEKLLSVEIEAQRQIQAMNKNIQKGALFLLLVSHENRKIFVVLKIDHSSFFDEIEARYKQGLPVSKQRLQKSCLVCMDQDESFDDIFISDSGSGIREYWWRHFLATEELQSSELNTKNAFNSIDRFLRKEVKKDSPADYWYMRNDVISYFRNNDQFAFDEVIEKFRDHRPESDTIREKMDEMITKFEKLPKSPKTGFDTQFNLEPNIIKAKIKKTIVLDENFELRITGEVDNLRNKITPDIDGHGKYIKIYSDVGYVEFGGQQVE</sequence>
<dbReference type="InterPro" id="IPR007358">
    <property type="entry name" value="Nucleoid_associated_NdpA"/>
</dbReference>